<protein>
    <recommendedName>
        <fullName evidence="3">NAD-dependent epimerase/dehydratase</fullName>
    </recommendedName>
</protein>
<dbReference type="EMBL" id="LN890655">
    <property type="protein sequence ID" value="CUS05470.2"/>
    <property type="molecule type" value="Genomic_DNA"/>
</dbReference>
<dbReference type="KEGG" id="pbf:CFX0092_A3592"/>
<dbReference type="InterPro" id="IPR036291">
    <property type="entry name" value="NAD(P)-bd_dom_sf"/>
</dbReference>
<name>A0A160T8Z6_9CHLR</name>
<evidence type="ECO:0000313" key="2">
    <source>
        <dbReference type="Proteomes" id="UP000215027"/>
    </source>
</evidence>
<proteinExistence type="predicted"/>
<organism evidence="1 2">
    <name type="scientific">Candidatus Promineifilum breve</name>
    <dbReference type="NCBI Taxonomy" id="1806508"/>
    <lineage>
        <taxon>Bacteria</taxon>
        <taxon>Bacillati</taxon>
        <taxon>Chloroflexota</taxon>
        <taxon>Ardenticatenia</taxon>
        <taxon>Candidatus Promineifilales</taxon>
        <taxon>Candidatus Promineifilaceae</taxon>
        <taxon>Candidatus Promineifilum</taxon>
    </lineage>
</organism>
<evidence type="ECO:0000313" key="1">
    <source>
        <dbReference type="EMBL" id="CUS05470.2"/>
    </source>
</evidence>
<dbReference type="OrthoDB" id="9809586at2"/>
<dbReference type="Gene3D" id="3.40.50.720">
    <property type="entry name" value="NAD(P)-binding Rossmann-like Domain"/>
    <property type="match status" value="1"/>
</dbReference>
<accession>A0A160T8Z6</accession>
<gene>
    <name evidence="1" type="ORF">CFX0092_A3592</name>
</gene>
<sequence length="330" mass="35340">MKLLIIGGTRFLGRALVDEGLALGHQLTLFNRGQSNPDLYPDVEQIHGDRDGGLDALDGRRWDAVIDTCGYVPRLVGAAAGYLAGAVEHYTFISTLSVYAEPIGVGLDEGGPVGTLADESVEEITGETYGPLKALCERAATGAMDGRALHVRAGLIVGPHDQSDRFTYWPVRVARGGEVLAPVAPDYGVQFIDVRDLARWTLAATTARLTGPYNVTGPRQPLPIGQLLATSRAVSGSDAHFTWVDEAYLLAHEVAPFTELPLWVPDAYGGFNAFNIDKALAAGLTFRPVSETVADTLAWAGQRPADYQWRNGLTAEREAALLAARPTTSD</sequence>
<reference evidence="1" key="1">
    <citation type="submission" date="2016-01" db="EMBL/GenBank/DDBJ databases">
        <authorList>
            <person name="Mcilroy J.S."/>
            <person name="Karst M S."/>
            <person name="Albertsen M."/>
        </authorList>
    </citation>
    <scope>NUCLEOTIDE SEQUENCE</scope>
    <source>
        <strain evidence="1">Cfx-K</strain>
    </source>
</reference>
<dbReference type="SUPFAM" id="SSF51735">
    <property type="entry name" value="NAD(P)-binding Rossmann-fold domains"/>
    <property type="match status" value="1"/>
</dbReference>
<dbReference type="Proteomes" id="UP000215027">
    <property type="component" value="Chromosome I"/>
</dbReference>
<keyword evidence="2" id="KW-1185">Reference proteome</keyword>
<evidence type="ECO:0008006" key="3">
    <source>
        <dbReference type="Google" id="ProtNLM"/>
    </source>
</evidence>
<dbReference type="RefSeq" id="WP_095044680.1">
    <property type="nucleotide sequence ID" value="NZ_LN890655.1"/>
</dbReference>
<dbReference type="AlphaFoldDB" id="A0A160T8Z6"/>